<keyword evidence="3" id="KW-0442">Lipid degradation</keyword>
<evidence type="ECO:0000313" key="5">
    <source>
        <dbReference type="Ensembl" id="ENSPNAP00000000594.2"/>
    </source>
</evidence>
<dbReference type="Proteomes" id="UP001501920">
    <property type="component" value="Chromosome 1"/>
</dbReference>
<evidence type="ECO:0000256" key="2">
    <source>
        <dbReference type="ARBA" id="ARBA00023098"/>
    </source>
</evidence>
<proteinExistence type="predicted"/>
<dbReference type="PANTHER" id="PTHR10728:SF39">
    <property type="entry name" value="CYTOSOLIC PHOSPHOLIPASE A2 GAMMA"/>
    <property type="match status" value="1"/>
</dbReference>
<dbReference type="STRING" id="42514.ENSPNAP00000000594"/>
<dbReference type="Pfam" id="PF01735">
    <property type="entry name" value="PLA2_B"/>
    <property type="match status" value="1"/>
</dbReference>
<dbReference type="GO" id="GO:0046475">
    <property type="term" value="P:glycerophospholipid catabolic process"/>
    <property type="evidence" value="ECO:0007669"/>
    <property type="project" value="TreeGrafter"/>
</dbReference>
<reference evidence="5 6" key="1">
    <citation type="submission" date="2020-10" db="EMBL/GenBank/DDBJ databases">
        <title>Pygocentrus nattereri (red-bellied piranha) genome, fPygNat1, primary haplotype.</title>
        <authorList>
            <person name="Myers G."/>
            <person name="Meyer A."/>
            <person name="Karagic N."/>
            <person name="Pippel M."/>
            <person name="Winkler S."/>
            <person name="Tracey A."/>
            <person name="Wood J."/>
            <person name="Formenti G."/>
            <person name="Howe K."/>
            <person name="Fedrigo O."/>
            <person name="Jarvis E.D."/>
        </authorList>
    </citation>
    <scope>NUCLEOTIDE SEQUENCE [LARGE SCALE GENOMIC DNA]</scope>
</reference>
<evidence type="ECO:0000259" key="4">
    <source>
        <dbReference type="PROSITE" id="PS51210"/>
    </source>
</evidence>
<dbReference type="GO" id="GO:0005544">
    <property type="term" value="F:calcium-dependent phospholipid binding"/>
    <property type="evidence" value="ECO:0007669"/>
    <property type="project" value="TreeGrafter"/>
</dbReference>
<dbReference type="SMART" id="SM00022">
    <property type="entry name" value="PLAc"/>
    <property type="match status" value="1"/>
</dbReference>
<evidence type="ECO:0000256" key="1">
    <source>
        <dbReference type="ARBA" id="ARBA00022801"/>
    </source>
</evidence>
<dbReference type="Gene3D" id="3.40.1090.10">
    <property type="entry name" value="Cytosolic phospholipase A2 catalytic domain"/>
    <property type="match status" value="1"/>
</dbReference>
<accession>A0A3B4BQ92</accession>
<dbReference type="GO" id="GO:0047498">
    <property type="term" value="F:calcium-dependent phospholipase A2 activity"/>
    <property type="evidence" value="ECO:0007669"/>
    <property type="project" value="TreeGrafter"/>
</dbReference>
<organism evidence="5 6">
    <name type="scientific">Pygocentrus nattereri</name>
    <name type="common">Red-bellied piranha</name>
    <dbReference type="NCBI Taxonomy" id="42514"/>
    <lineage>
        <taxon>Eukaryota</taxon>
        <taxon>Metazoa</taxon>
        <taxon>Chordata</taxon>
        <taxon>Craniata</taxon>
        <taxon>Vertebrata</taxon>
        <taxon>Euteleostomi</taxon>
        <taxon>Actinopterygii</taxon>
        <taxon>Neopterygii</taxon>
        <taxon>Teleostei</taxon>
        <taxon>Ostariophysi</taxon>
        <taxon>Characiformes</taxon>
        <taxon>Characoidei</taxon>
        <taxon>Pygocentrus</taxon>
    </lineage>
</organism>
<sequence>MKPLLCSLSSSEVRIGHSLSEAERQHLARRRKTVLQCLEQNGISCSEVPNIAVLGSGGGLRAMVGLLGSLCQLKEEGLLDCIMYLCGVSGSTWCMASLYKEPDWSTKLDLVKNDIVQRLADGSVSLKEMGQKLAKYYSEKDHFSLTDVWSALIVSNMVNEIDEHKLTEQRGKYTKDPYPIYTVIDKQCKYDRLNADPWFEITPDESGYSLSGAFVDSSFLGSEFENGKNIKKQPEIDMLYLQGLCGSALADMEPLESHIILTTYCLNLSSVESADSSVSQSKTREYEDSGLLLNSPYFSVLRKERDIDLIISLDFSEGDPFKTVVQTAEKCKDLQIPFPEVVLPAKNTEPQDFYVFKGSSDAPTVIHIPLFNAVNCKGKYMSKWVKTYSTLQMNYSREMITDLLEKAGLNIKNNKEKLLKEIGNVTG</sequence>
<dbReference type="GO" id="GO:0005829">
    <property type="term" value="C:cytosol"/>
    <property type="evidence" value="ECO:0007669"/>
    <property type="project" value="TreeGrafter"/>
</dbReference>
<dbReference type="GeneTree" id="ENSGT01030000234606"/>
<dbReference type="GO" id="GO:0005635">
    <property type="term" value="C:nuclear envelope"/>
    <property type="evidence" value="ECO:0007669"/>
    <property type="project" value="TreeGrafter"/>
</dbReference>
<dbReference type="SUPFAM" id="SSF52151">
    <property type="entry name" value="FabD/lysophospholipase-like"/>
    <property type="match status" value="1"/>
</dbReference>
<name>A0A3B4BQ92_PYGNA</name>
<dbReference type="GO" id="GO:0005654">
    <property type="term" value="C:nucleoplasm"/>
    <property type="evidence" value="ECO:0007669"/>
    <property type="project" value="TreeGrafter"/>
</dbReference>
<feature type="domain" description="PLA2c" evidence="4">
    <location>
        <begin position="5"/>
        <end position="427"/>
    </location>
</feature>
<dbReference type="InterPro" id="IPR016035">
    <property type="entry name" value="Acyl_Trfase/lysoPLipase"/>
</dbReference>
<dbReference type="PANTHER" id="PTHR10728">
    <property type="entry name" value="CYTOSOLIC PHOSPHOLIPASE A2"/>
    <property type="match status" value="1"/>
</dbReference>
<evidence type="ECO:0000256" key="3">
    <source>
        <dbReference type="PROSITE-ProRule" id="PRU00555"/>
    </source>
</evidence>
<reference evidence="5" key="2">
    <citation type="submission" date="2025-08" db="UniProtKB">
        <authorList>
            <consortium name="Ensembl"/>
        </authorList>
    </citation>
    <scope>IDENTIFICATION</scope>
</reference>
<dbReference type="OMA" id="VSGSTXL"/>
<reference evidence="5" key="3">
    <citation type="submission" date="2025-09" db="UniProtKB">
        <authorList>
            <consortium name="Ensembl"/>
        </authorList>
    </citation>
    <scope>IDENTIFICATION</scope>
</reference>
<dbReference type="GO" id="GO:0005509">
    <property type="term" value="F:calcium ion binding"/>
    <property type="evidence" value="ECO:0007669"/>
    <property type="project" value="TreeGrafter"/>
</dbReference>
<protein>
    <submittedName>
        <fullName evidence="5">Phospholipase A2, group IVC (cytosolic, calcium-independent)</fullName>
    </submittedName>
</protein>
<dbReference type="AlphaFoldDB" id="A0A3B4BQ92"/>
<keyword evidence="2 3" id="KW-0443">Lipid metabolism</keyword>
<dbReference type="Ensembl" id="ENSPNAT00000013581.2">
    <property type="protein sequence ID" value="ENSPNAP00000000594.2"/>
    <property type="gene ID" value="ENSPNAG00000037859.1"/>
</dbReference>
<dbReference type="InterPro" id="IPR002642">
    <property type="entry name" value="LysoPLipase_cat_dom"/>
</dbReference>
<keyword evidence="6" id="KW-1185">Reference proteome</keyword>
<evidence type="ECO:0000313" key="6">
    <source>
        <dbReference type="Proteomes" id="UP001501920"/>
    </source>
</evidence>
<keyword evidence="1 3" id="KW-0378">Hydrolase</keyword>
<dbReference type="PROSITE" id="PS51210">
    <property type="entry name" value="PLA2C"/>
    <property type="match status" value="1"/>
</dbReference>